<organism evidence="1 2">
    <name type="scientific">Prunus yedoensis var. nudiflora</name>
    <dbReference type="NCBI Taxonomy" id="2094558"/>
    <lineage>
        <taxon>Eukaryota</taxon>
        <taxon>Viridiplantae</taxon>
        <taxon>Streptophyta</taxon>
        <taxon>Embryophyta</taxon>
        <taxon>Tracheophyta</taxon>
        <taxon>Spermatophyta</taxon>
        <taxon>Magnoliopsida</taxon>
        <taxon>eudicotyledons</taxon>
        <taxon>Gunneridae</taxon>
        <taxon>Pentapetalae</taxon>
        <taxon>rosids</taxon>
        <taxon>fabids</taxon>
        <taxon>Rosales</taxon>
        <taxon>Rosaceae</taxon>
        <taxon>Amygdaloideae</taxon>
        <taxon>Amygdaleae</taxon>
        <taxon>Prunus</taxon>
    </lineage>
</organism>
<dbReference type="OrthoDB" id="421226at2759"/>
<proteinExistence type="predicted"/>
<comment type="caution">
    <text evidence="1">The sequence shown here is derived from an EMBL/GenBank/DDBJ whole genome shotgun (WGS) entry which is preliminary data.</text>
</comment>
<evidence type="ECO:0000313" key="1">
    <source>
        <dbReference type="EMBL" id="PQM42378.1"/>
    </source>
</evidence>
<dbReference type="Proteomes" id="UP000250321">
    <property type="component" value="Unassembled WGS sequence"/>
</dbReference>
<name>A0A314UZM8_PRUYE</name>
<keyword evidence="2" id="KW-1185">Reference proteome</keyword>
<gene>
    <name evidence="1" type="ORF">Pyn_30524</name>
</gene>
<accession>A0A314UZM8</accession>
<dbReference type="EMBL" id="PJQY01002835">
    <property type="protein sequence ID" value="PQM42378.1"/>
    <property type="molecule type" value="Genomic_DNA"/>
</dbReference>
<evidence type="ECO:0000313" key="2">
    <source>
        <dbReference type="Proteomes" id="UP000250321"/>
    </source>
</evidence>
<protein>
    <submittedName>
        <fullName evidence="1">Putative cyclic nucleotide-gated ion channel 10</fullName>
    </submittedName>
</protein>
<dbReference type="AlphaFoldDB" id="A0A314UZM8"/>
<sequence>MIFEFTFLNRIPNGGHKASPTWPTLEEILSIHHDEQEQPAIFFLKWDIVFAISCTVAVFLDPLYRYIPVVIEDRTCFHGEPRGVDIFRFTIGRRSLLCNGHCHLLASAE</sequence>
<reference evidence="1 2" key="1">
    <citation type="submission" date="2018-02" db="EMBL/GenBank/DDBJ databases">
        <title>Draft genome of wild Prunus yedoensis var. nudiflora.</title>
        <authorList>
            <person name="Baek S."/>
            <person name="Kim J.-H."/>
            <person name="Choi K."/>
            <person name="Kim G.-B."/>
            <person name="Cho A."/>
            <person name="Jang H."/>
            <person name="Shin C.-H."/>
            <person name="Yu H.-J."/>
            <person name="Mun J.-H."/>
        </authorList>
    </citation>
    <scope>NUCLEOTIDE SEQUENCE [LARGE SCALE GENOMIC DNA]</scope>
    <source>
        <strain evidence="2">cv. Jeju island</strain>
        <tissue evidence="1">Leaf</tissue>
    </source>
</reference>